<evidence type="ECO:0000256" key="1">
    <source>
        <dbReference type="ARBA" id="ARBA00005046"/>
    </source>
</evidence>
<evidence type="ECO:0000256" key="2">
    <source>
        <dbReference type="ARBA" id="ARBA00005426"/>
    </source>
</evidence>
<evidence type="ECO:0000256" key="11">
    <source>
        <dbReference type="ARBA" id="ARBA00049878"/>
    </source>
</evidence>
<evidence type="ECO:0000256" key="6">
    <source>
        <dbReference type="ARBA" id="ARBA00026066"/>
    </source>
</evidence>
<evidence type="ECO:0000256" key="5">
    <source>
        <dbReference type="ARBA" id="ARBA00023150"/>
    </source>
</evidence>
<evidence type="ECO:0000256" key="8">
    <source>
        <dbReference type="ARBA" id="ARBA00030407"/>
    </source>
</evidence>
<dbReference type="GO" id="GO:0030366">
    <property type="term" value="F:molybdopterin synthase activity"/>
    <property type="evidence" value="ECO:0007669"/>
    <property type="project" value="UniProtKB-EC"/>
</dbReference>
<evidence type="ECO:0000256" key="9">
    <source>
        <dbReference type="ARBA" id="ARBA00030781"/>
    </source>
</evidence>
<evidence type="ECO:0000256" key="7">
    <source>
        <dbReference type="ARBA" id="ARBA00029745"/>
    </source>
</evidence>
<sequence>MGVTLLEKKQLVRDSHEGPGAVHNLSMASARVSIQTEDFNLSKEVAALRAGDARVGAVCAFIGTVRDRNDGQSVAAMELEHYPGMTEKAIEAMIDEAHARFDLFGVRVIHRVGLLAPQDQIVMVAVTSAHRGESFQACEFLMDYLKTQAPFWKKEETPDGARWVDARTSDDAALARWGIQAANS</sequence>
<evidence type="ECO:0000256" key="3">
    <source>
        <dbReference type="ARBA" id="ARBA00011950"/>
    </source>
</evidence>
<proteinExistence type="inferred from homology"/>
<dbReference type="Proteomes" id="UP001549320">
    <property type="component" value="Unassembled WGS sequence"/>
</dbReference>
<dbReference type="EMBL" id="JBEPSH010000002">
    <property type="protein sequence ID" value="MET4575658.1"/>
    <property type="molecule type" value="Genomic_DNA"/>
</dbReference>
<comment type="similarity">
    <text evidence="2">Belongs to the MoaE family.</text>
</comment>
<reference evidence="12 13" key="1">
    <citation type="submission" date="2024-06" db="EMBL/GenBank/DDBJ databases">
        <title>Sorghum-associated microbial communities from plants grown in Nebraska, USA.</title>
        <authorList>
            <person name="Schachtman D."/>
        </authorList>
    </citation>
    <scope>NUCLEOTIDE SEQUENCE [LARGE SCALE GENOMIC DNA]</scope>
    <source>
        <strain evidence="12 13">2709</strain>
    </source>
</reference>
<dbReference type="Pfam" id="PF02391">
    <property type="entry name" value="MoaE"/>
    <property type="match status" value="1"/>
</dbReference>
<dbReference type="EC" id="2.8.1.12" evidence="3"/>
<comment type="caution">
    <text evidence="12">The sequence shown here is derived from an EMBL/GenBank/DDBJ whole genome shotgun (WGS) entry which is preliminary data.</text>
</comment>
<name>A0ABV2Q4B5_9BURK</name>
<gene>
    <name evidence="12" type="ORF">ABIE13_000758</name>
</gene>
<keyword evidence="12" id="KW-0808">Transferase</keyword>
<evidence type="ECO:0000256" key="4">
    <source>
        <dbReference type="ARBA" id="ARBA00013858"/>
    </source>
</evidence>
<dbReference type="Gene3D" id="3.90.1170.40">
    <property type="entry name" value="Molybdopterin biosynthesis MoaE subunit"/>
    <property type="match status" value="1"/>
</dbReference>
<keyword evidence="5" id="KW-0501">Molybdenum cofactor biosynthesis</keyword>
<dbReference type="InterPro" id="IPR003448">
    <property type="entry name" value="Mopterin_biosynth_MoaE"/>
</dbReference>
<dbReference type="NCBIfam" id="NF007959">
    <property type="entry name" value="PRK10678.1"/>
    <property type="match status" value="1"/>
</dbReference>
<evidence type="ECO:0000256" key="10">
    <source>
        <dbReference type="ARBA" id="ARBA00032474"/>
    </source>
</evidence>
<comment type="pathway">
    <text evidence="1">Cofactor biosynthesis; molybdopterin biosynthesis.</text>
</comment>
<dbReference type="SUPFAM" id="SSF54690">
    <property type="entry name" value="Molybdopterin synthase subunit MoaE"/>
    <property type="match status" value="1"/>
</dbReference>
<evidence type="ECO:0000313" key="12">
    <source>
        <dbReference type="EMBL" id="MET4575658.1"/>
    </source>
</evidence>
<evidence type="ECO:0000313" key="13">
    <source>
        <dbReference type="Proteomes" id="UP001549320"/>
    </source>
</evidence>
<dbReference type="CDD" id="cd00756">
    <property type="entry name" value="MoaE"/>
    <property type="match status" value="1"/>
</dbReference>
<comment type="catalytic activity">
    <reaction evidence="11">
        <text>2 [molybdopterin-synthase sulfur-carrier protein]-C-terminal-Gly-aminoethanethioate + cyclic pyranopterin phosphate + H2O = molybdopterin + 2 [molybdopterin-synthase sulfur-carrier protein]-C-terminal Gly-Gly + 2 H(+)</text>
        <dbReference type="Rhea" id="RHEA:26333"/>
        <dbReference type="Rhea" id="RHEA-COMP:12202"/>
        <dbReference type="Rhea" id="RHEA-COMP:19907"/>
        <dbReference type="ChEBI" id="CHEBI:15377"/>
        <dbReference type="ChEBI" id="CHEBI:15378"/>
        <dbReference type="ChEBI" id="CHEBI:58698"/>
        <dbReference type="ChEBI" id="CHEBI:59648"/>
        <dbReference type="ChEBI" id="CHEBI:90778"/>
        <dbReference type="ChEBI" id="CHEBI:232372"/>
        <dbReference type="EC" id="2.8.1.12"/>
    </reaction>
</comment>
<organism evidence="12 13">
    <name type="scientific">Ottowia thiooxydans</name>
    <dbReference type="NCBI Taxonomy" id="219182"/>
    <lineage>
        <taxon>Bacteria</taxon>
        <taxon>Pseudomonadati</taxon>
        <taxon>Pseudomonadota</taxon>
        <taxon>Betaproteobacteria</taxon>
        <taxon>Burkholderiales</taxon>
        <taxon>Comamonadaceae</taxon>
        <taxon>Ottowia</taxon>
    </lineage>
</organism>
<keyword evidence="13" id="KW-1185">Reference proteome</keyword>
<accession>A0ABV2Q4B5</accession>
<dbReference type="InterPro" id="IPR036563">
    <property type="entry name" value="MoaE_sf"/>
</dbReference>
<comment type="subunit">
    <text evidence="6">Heterotetramer of 2 MoaD subunits and 2 MoaE subunits. Also stable as homodimer. The enzyme changes between these two forms during catalysis.</text>
</comment>
<dbReference type="PANTHER" id="PTHR23404">
    <property type="entry name" value="MOLYBDOPTERIN SYNTHASE RELATED"/>
    <property type="match status" value="1"/>
</dbReference>
<protein>
    <recommendedName>
        <fullName evidence="4">Molybdopterin synthase catalytic subunit</fullName>
        <ecNumber evidence="3">2.8.1.12</ecNumber>
    </recommendedName>
    <alternativeName>
        <fullName evidence="9">MPT synthase subunit 2</fullName>
    </alternativeName>
    <alternativeName>
        <fullName evidence="7">Molybdenum cofactor biosynthesis protein E</fullName>
    </alternativeName>
    <alternativeName>
        <fullName evidence="8">Molybdopterin-converting factor large subunit</fullName>
    </alternativeName>
    <alternativeName>
        <fullName evidence="10">Molybdopterin-converting factor subunit 2</fullName>
    </alternativeName>
</protein>